<dbReference type="Gene3D" id="3.40.630.30">
    <property type="match status" value="1"/>
</dbReference>
<dbReference type="InterPro" id="IPR016181">
    <property type="entry name" value="Acyl_CoA_acyltransferase"/>
</dbReference>
<gene>
    <name evidence="1" type="ORF">HZS81_10815</name>
</gene>
<organism evidence="1 2">
    <name type="scientific">Vreelandella salicampi</name>
    <dbReference type="NCBI Taxonomy" id="1449798"/>
    <lineage>
        <taxon>Bacteria</taxon>
        <taxon>Pseudomonadati</taxon>
        <taxon>Pseudomonadota</taxon>
        <taxon>Gammaproteobacteria</taxon>
        <taxon>Oceanospirillales</taxon>
        <taxon>Halomonadaceae</taxon>
        <taxon>Vreelandella</taxon>
    </lineage>
</organism>
<accession>A0A7Z0LLN6</accession>
<sequence length="86" mass="9424">MMVMNPTYRKYKPEDLQTLVLLMAQLGYDHSEKTLLDNIVALREKGGEVFVAEVAGTVRGCVSAIIDVRLAEGVKGEIVSLVVSED</sequence>
<dbReference type="SUPFAM" id="SSF55729">
    <property type="entry name" value="Acyl-CoA N-acyltransferases (Nat)"/>
    <property type="match status" value="1"/>
</dbReference>
<evidence type="ECO:0000313" key="1">
    <source>
        <dbReference type="EMBL" id="NYS61246.1"/>
    </source>
</evidence>
<dbReference type="RefSeq" id="WP_179930580.1">
    <property type="nucleotide sequence ID" value="NZ_JACCDF010000009.1"/>
</dbReference>
<dbReference type="AlphaFoldDB" id="A0A7Z0LLN6"/>
<protein>
    <submittedName>
        <fullName evidence="1">Uncharacterized protein</fullName>
    </submittedName>
</protein>
<dbReference type="Proteomes" id="UP000586119">
    <property type="component" value="Unassembled WGS sequence"/>
</dbReference>
<dbReference type="EMBL" id="JACCDF010000009">
    <property type="protein sequence ID" value="NYS61246.1"/>
    <property type="molecule type" value="Genomic_DNA"/>
</dbReference>
<reference evidence="1 2" key="1">
    <citation type="journal article" date="2015" name="Int. J. Syst. Evol. Microbiol.">
        <title>Halomonas salicampi sp. nov., a halotolerant and alkalitolerant bacterium isolated from a saltern soil.</title>
        <authorList>
            <person name="Lee J.C."/>
            <person name="Kim Y.S."/>
            <person name="Yun B.S."/>
            <person name="Whang K.S."/>
        </authorList>
    </citation>
    <scope>NUCLEOTIDE SEQUENCE [LARGE SCALE GENOMIC DNA]</scope>
    <source>
        <strain evidence="1 2">BH103</strain>
    </source>
</reference>
<comment type="caution">
    <text evidence="1">The sequence shown here is derived from an EMBL/GenBank/DDBJ whole genome shotgun (WGS) entry which is preliminary data.</text>
</comment>
<name>A0A7Z0LLN6_9GAMM</name>
<keyword evidence="2" id="KW-1185">Reference proteome</keyword>
<proteinExistence type="predicted"/>
<evidence type="ECO:0000313" key="2">
    <source>
        <dbReference type="Proteomes" id="UP000586119"/>
    </source>
</evidence>